<protein>
    <submittedName>
        <fullName evidence="1">Uncharacterized protein</fullName>
    </submittedName>
</protein>
<name>A0A015IB00_RHIIW</name>
<accession>A0A015IB00</accession>
<dbReference type="HOGENOM" id="CLU_121083_1_0_1"/>
<evidence type="ECO:0000313" key="2">
    <source>
        <dbReference type="Proteomes" id="UP000022910"/>
    </source>
</evidence>
<dbReference type="EMBL" id="JEMT01029745">
    <property type="protein sequence ID" value="EXX50985.1"/>
    <property type="molecule type" value="Genomic_DNA"/>
</dbReference>
<sequence length="108" mass="12679">MGNKEGGKRINKKVIQYLQAYFHAGNLNPKDRYIAEKMHESLKELAHENELSVKDILEVKTIKRWIERYSAFSKKKMSKKELEQCALEESSLIMNTTHNRASKRQKRG</sequence>
<gene>
    <name evidence="1" type="ORF">RirG_265620</name>
</gene>
<organism evidence="1 2">
    <name type="scientific">Rhizophagus irregularis (strain DAOM 197198w)</name>
    <name type="common">Glomus intraradices</name>
    <dbReference type="NCBI Taxonomy" id="1432141"/>
    <lineage>
        <taxon>Eukaryota</taxon>
        <taxon>Fungi</taxon>
        <taxon>Fungi incertae sedis</taxon>
        <taxon>Mucoromycota</taxon>
        <taxon>Glomeromycotina</taxon>
        <taxon>Glomeromycetes</taxon>
        <taxon>Glomerales</taxon>
        <taxon>Glomeraceae</taxon>
        <taxon>Rhizophagus</taxon>
    </lineage>
</organism>
<keyword evidence="2" id="KW-1185">Reference proteome</keyword>
<dbReference type="OrthoDB" id="2383742at2759"/>
<dbReference type="Proteomes" id="UP000022910">
    <property type="component" value="Unassembled WGS sequence"/>
</dbReference>
<dbReference type="AlphaFoldDB" id="A0A015IB00"/>
<comment type="caution">
    <text evidence="1">The sequence shown here is derived from an EMBL/GenBank/DDBJ whole genome shotgun (WGS) entry which is preliminary data.</text>
</comment>
<reference evidence="1 2" key="1">
    <citation type="submission" date="2014-02" db="EMBL/GenBank/DDBJ databases">
        <title>Single nucleus genome sequencing reveals high similarity among nuclei of an endomycorrhizal fungus.</title>
        <authorList>
            <person name="Lin K."/>
            <person name="Geurts R."/>
            <person name="Zhang Z."/>
            <person name="Limpens E."/>
            <person name="Saunders D.G."/>
            <person name="Mu D."/>
            <person name="Pang E."/>
            <person name="Cao H."/>
            <person name="Cha H."/>
            <person name="Lin T."/>
            <person name="Zhou Q."/>
            <person name="Shang Y."/>
            <person name="Li Y."/>
            <person name="Ivanov S."/>
            <person name="Sharma T."/>
            <person name="Velzen R.V."/>
            <person name="Ruijter N.D."/>
            <person name="Aanen D.K."/>
            <person name="Win J."/>
            <person name="Kamoun S."/>
            <person name="Bisseling T."/>
            <person name="Huang S."/>
        </authorList>
    </citation>
    <scope>NUCLEOTIDE SEQUENCE [LARGE SCALE GENOMIC DNA]</scope>
    <source>
        <strain evidence="2">DAOM197198w</strain>
    </source>
</reference>
<proteinExistence type="predicted"/>
<evidence type="ECO:0000313" key="1">
    <source>
        <dbReference type="EMBL" id="EXX50985.1"/>
    </source>
</evidence>